<name>A0AAF0IHV1_9EURO</name>
<proteinExistence type="predicted"/>
<feature type="compositionally biased region" description="Polar residues" evidence="1">
    <location>
        <begin position="159"/>
        <end position="169"/>
    </location>
</feature>
<feature type="compositionally biased region" description="Basic and acidic residues" evidence="1">
    <location>
        <begin position="50"/>
        <end position="66"/>
    </location>
</feature>
<keyword evidence="3" id="KW-1185">Reference proteome</keyword>
<evidence type="ECO:0008006" key="4">
    <source>
        <dbReference type="Google" id="ProtNLM"/>
    </source>
</evidence>
<gene>
    <name evidence="2" type="ORF">PRK78_000673</name>
</gene>
<organism evidence="2 3">
    <name type="scientific">Emydomyces testavorans</name>
    <dbReference type="NCBI Taxonomy" id="2070801"/>
    <lineage>
        <taxon>Eukaryota</taxon>
        <taxon>Fungi</taxon>
        <taxon>Dikarya</taxon>
        <taxon>Ascomycota</taxon>
        <taxon>Pezizomycotina</taxon>
        <taxon>Eurotiomycetes</taxon>
        <taxon>Eurotiomycetidae</taxon>
        <taxon>Onygenales</taxon>
        <taxon>Nannizziopsiaceae</taxon>
        <taxon>Emydomyces</taxon>
    </lineage>
</organism>
<sequence>MASKSHPTEPSNQPGPSSDNTIYRFIDGKNPDSTVVKRHVMRNYIRKTRRGDSQTNRRNESTHKDSSSQQARRMRKRNRAARSLYPTARTQKSTSGGASGRSPVPTFDTSLTSRPKATDPTFSNPSGIDSVEHSWGLGDVETIEQSSETGSGSFILINPTPQAHQGSDGDNQRDVVVRFSRGNINYSGNSDNSFGTSPFPASSSSLSPSPQTVLSAAWRDPFRSLPMKLTEREEQLFHFYVKFMPACSYGFNVLPPKAHNWYNDVFVPEAMKGAICFQNTILVHAASTQAWVCGLHETPESIAHRAKGVKALLRQRANYPNDFSDAVISATLSAAAAEDFDRREERKKMSWWHMRGAMEMIRRRGGPAAFRYNRRMAMLINWSDYIFSGYSTHAQFSSFLFEPETSVSSTSSPATLSPSPSLPFNPMKEIESQCEAFIGFLYRSERLAVNHRTSQVGRPTSRRMASFEPHTLLFKILSSPPAARYSIPGERKQIISRLAALMMINAALWDYRLLPKQSDRFLKGLSMKLIQKEVDLNESVEALLQILLAYDDTFAIPELEQEEDDDNDDDHIVLDRETGQSLTVRQVKAGIDPYERPWFVGRMIKIAKRLGLTSWMRLNEMLFSFLTLRAVAPRVEVWEESLRKEILTAPLTMYIMPVSQPQGKNL</sequence>
<dbReference type="PANTHER" id="PTHR37540:SF10">
    <property type="entry name" value="SIGMA-70 REGION 2 FAMILY PROTEIN"/>
    <property type="match status" value="1"/>
</dbReference>
<evidence type="ECO:0000313" key="2">
    <source>
        <dbReference type="EMBL" id="WEW55244.1"/>
    </source>
</evidence>
<feature type="region of interest" description="Disordered" evidence="1">
    <location>
        <begin position="1"/>
        <end position="133"/>
    </location>
</feature>
<accession>A0AAF0IHV1</accession>
<feature type="compositionally biased region" description="Basic residues" evidence="1">
    <location>
        <begin position="36"/>
        <end position="49"/>
    </location>
</feature>
<feature type="compositionally biased region" description="Polar residues" evidence="1">
    <location>
        <begin position="107"/>
        <end position="127"/>
    </location>
</feature>
<dbReference type="AlphaFoldDB" id="A0AAF0IHV1"/>
<protein>
    <recommendedName>
        <fullName evidence="4">Sigma-70 region 2 family protein</fullName>
    </recommendedName>
</protein>
<dbReference type="PANTHER" id="PTHR37540">
    <property type="entry name" value="TRANSCRIPTION FACTOR (ACR-2), PUTATIVE-RELATED-RELATED"/>
    <property type="match status" value="1"/>
</dbReference>
<dbReference type="Proteomes" id="UP001219355">
    <property type="component" value="Chromosome 1"/>
</dbReference>
<evidence type="ECO:0000256" key="1">
    <source>
        <dbReference type="SAM" id="MobiDB-lite"/>
    </source>
</evidence>
<reference evidence="2" key="1">
    <citation type="submission" date="2023-03" db="EMBL/GenBank/DDBJ databases">
        <title>Emydomyces testavorans Genome Sequence.</title>
        <authorList>
            <person name="Hoyer L."/>
        </authorList>
    </citation>
    <scope>NUCLEOTIDE SEQUENCE</scope>
    <source>
        <strain evidence="2">16-2883</strain>
    </source>
</reference>
<dbReference type="EMBL" id="CP120627">
    <property type="protein sequence ID" value="WEW55244.1"/>
    <property type="molecule type" value="Genomic_DNA"/>
</dbReference>
<evidence type="ECO:0000313" key="3">
    <source>
        <dbReference type="Proteomes" id="UP001219355"/>
    </source>
</evidence>
<feature type="compositionally biased region" description="Polar residues" evidence="1">
    <location>
        <begin position="8"/>
        <end position="21"/>
    </location>
</feature>
<dbReference type="Pfam" id="PF11951">
    <property type="entry name" value="Fungal_trans_2"/>
    <property type="match status" value="1"/>
</dbReference>
<dbReference type="InterPro" id="IPR021858">
    <property type="entry name" value="Fun_TF"/>
</dbReference>
<feature type="region of interest" description="Disordered" evidence="1">
    <location>
        <begin position="148"/>
        <end position="170"/>
    </location>
</feature>